<gene>
    <name evidence="2" type="ORF">BTM25_53840</name>
</gene>
<proteinExistence type="predicted"/>
<evidence type="ECO:0000256" key="1">
    <source>
        <dbReference type="SAM" id="Phobius"/>
    </source>
</evidence>
<accession>A0A2P4UBM0</accession>
<dbReference type="RefSeq" id="WP_103566082.1">
    <property type="nucleotide sequence ID" value="NZ_MTBP01000005.1"/>
</dbReference>
<dbReference type="EMBL" id="MTBP01000005">
    <property type="protein sequence ID" value="POM22434.1"/>
    <property type="molecule type" value="Genomic_DNA"/>
</dbReference>
<keyword evidence="3" id="KW-1185">Reference proteome</keyword>
<dbReference type="Pfam" id="PF11755">
    <property type="entry name" value="DUF3311"/>
    <property type="match status" value="1"/>
</dbReference>
<organism evidence="2 3">
    <name type="scientific">Actinomadura rubteroloni</name>
    <dbReference type="NCBI Taxonomy" id="1926885"/>
    <lineage>
        <taxon>Bacteria</taxon>
        <taxon>Bacillati</taxon>
        <taxon>Actinomycetota</taxon>
        <taxon>Actinomycetes</taxon>
        <taxon>Streptosporangiales</taxon>
        <taxon>Thermomonosporaceae</taxon>
        <taxon>Actinomadura</taxon>
    </lineage>
</organism>
<keyword evidence="1" id="KW-0812">Transmembrane</keyword>
<sequence length="74" mass="8393">MSSQSPEQPPRRSDRSRWNWLLVPPVLLPLAVPLFNREGPELGGVPAFYWLQFAFIPVGVLCTVAVYRATRKRG</sequence>
<comment type="caution">
    <text evidence="2">The sequence shown here is derived from an EMBL/GenBank/DDBJ whole genome shotgun (WGS) entry which is preliminary data.</text>
</comment>
<reference evidence="2 3" key="1">
    <citation type="journal article" date="2017" name="Chemistry">
        <title>Isolation, Biosynthesis and Chemical Modifications of Rubterolones A-F: Rare Tropolone Alkaloids from Actinomadura sp. 5-2.</title>
        <authorList>
            <person name="Guo H."/>
            <person name="Benndorf R."/>
            <person name="Leichnitz D."/>
            <person name="Klassen J.L."/>
            <person name="Vollmers J."/>
            <person name="Gorls H."/>
            <person name="Steinacker M."/>
            <person name="Weigel C."/>
            <person name="Dahse H.M."/>
            <person name="Kaster A.K."/>
            <person name="de Beer Z.W."/>
            <person name="Poulsen M."/>
            <person name="Beemelmanns C."/>
        </authorList>
    </citation>
    <scope>NUCLEOTIDE SEQUENCE [LARGE SCALE GENOMIC DNA]</scope>
    <source>
        <strain evidence="2 3">5-2</strain>
    </source>
</reference>
<feature type="transmembrane region" description="Helical" evidence="1">
    <location>
        <begin position="47"/>
        <end position="67"/>
    </location>
</feature>
<dbReference type="AlphaFoldDB" id="A0A2P4UBM0"/>
<keyword evidence="1" id="KW-0472">Membrane</keyword>
<dbReference type="Proteomes" id="UP000242367">
    <property type="component" value="Unassembled WGS sequence"/>
</dbReference>
<keyword evidence="1" id="KW-1133">Transmembrane helix</keyword>
<feature type="transmembrane region" description="Helical" evidence="1">
    <location>
        <begin position="18"/>
        <end position="35"/>
    </location>
</feature>
<evidence type="ECO:0000313" key="2">
    <source>
        <dbReference type="EMBL" id="POM22434.1"/>
    </source>
</evidence>
<evidence type="ECO:0008006" key="4">
    <source>
        <dbReference type="Google" id="ProtNLM"/>
    </source>
</evidence>
<protein>
    <recommendedName>
        <fullName evidence="4">DUF3311 domain-containing protein</fullName>
    </recommendedName>
</protein>
<name>A0A2P4UBM0_9ACTN</name>
<evidence type="ECO:0000313" key="3">
    <source>
        <dbReference type="Proteomes" id="UP000242367"/>
    </source>
</evidence>
<dbReference type="InterPro" id="IPR021741">
    <property type="entry name" value="DUF3311"/>
</dbReference>